<protein>
    <submittedName>
        <fullName evidence="1">Uncharacterized protein</fullName>
    </submittedName>
</protein>
<dbReference type="Proteomes" id="UP000425960">
    <property type="component" value="Chromosome"/>
</dbReference>
<name>A0A5K7ZF95_9BACT</name>
<evidence type="ECO:0000313" key="2">
    <source>
        <dbReference type="Proteomes" id="UP000425960"/>
    </source>
</evidence>
<evidence type="ECO:0000313" key="1">
    <source>
        <dbReference type="EMBL" id="BBO80828.1"/>
    </source>
</evidence>
<gene>
    <name evidence="1" type="ORF">DSCO28_13940</name>
</gene>
<accession>A0A5K7ZF95</accession>
<dbReference type="EMBL" id="AP021876">
    <property type="protein sequence ID" value="BBO80828.1"/>
    <property type="molecule type" value="Genomic_DNA"/>
</dbReference>
<dbReference type="AlphaFoldDB" id="A0A5K7ZF95"/>
<sequence>MQKHLKHTNPRVRPKAARIAELKIKWHLTDIISIGTRHRISSYTITDIGG</sequence>
<dbReference type="KEGG" id="dov:DSCO28_13940"/>
<proteinExistence type="predicted"/>
<organism evidence="1 2">
    <name type="scientific">Desulfosarcina ovata subsp. sediminis</name>
    <dbReference type="NCBI Taxonomy" id="885957"/>
    <lineage>
        <taxon>Bacteria</taxon>
        <taxon>Pseudomonadati</taxon>
        <taxon>Thermodesulfobacteriota</taxon>
        <taxon>Desulfobacteria</taxon>
        <taxon>Desulfobacterales</taxon>
        <taxon>Desulfosarcinaceae</taxon>
        <taxon>Desulfosarcina</taxon>
    </lineage>
</organism>
<reference evidence="1 2" key="1">
    <citation type="submission" date="2019-11" db="EMBL/GenBank/DDBJ databases">
        <title>Comparative genomics of hydrocarbon-degrading Desulfosarcina strains.</title>
        <authorList>
            <person name="Watanabe M."/>
            <person name="Kojima H."/>
            <person name="Fukui M."/>
        </authorList>
    </citation>
    <scope>NUCLEOTIDE SEQUENCE [LARGE SCALE GENOMIC DNA]</scope>
    <source>
        <strain evidence="1 2">28bB2T</strain>
    </source>
</reference>